<dbReference type="Proteomes" id="UP001372338">
    <property type="component" value="Unassembled WGS sequence"/>
</dbReference>
<keyword evidence="3" id="KW-1185">Reference proteome</keyword>
<sequence>MVSVQTSYNVIPSEPTPTETLFSLCEQVKLRTHAPLLFVYKPLLHNKFESSSSSSTFNLTVQNLKNSLSQVLTIYYPLAGRLSLINERGQWEIHCNAKGAKFLGAYCEKSLDDLHDFVPTQLVSHLIPSIDYDVPIEEIPMLAVQLTRFTCGGYALGVALCRAAIDGSSTVRFMNMWAKLARGVGLLDRKEITPCHDRTALDSRKKESCFDHAEFYPPPTWVGKLIRDRAVVVVEVVKLTTEQIKKLKKKASYELCWDQSSDIRTSQDIWTNSNSNEAGSQGRQSSKFVSKNVANSFASAPYSTFEVVAGHLWRCASKARYEGNGEQPTRLSTLVNCKNRMKPPLPSDFAGNAVFPTVTPTCSFNDIMNKPLSYAAGNVREALERVTDEFVSSALDHIAKEKDMDLVRYNIHYPAPSVMHMHKGPFKGNPNLCVVSWMNFAFKVADFGFGEPVHFGPGFMDSEGKAFVINNANGDGVIVAIALDAYHMDAFKKLFYDEDMEEVFPASKL</sequence>
<evidence type="ECO:0000313" key="2">
    <source>
        <dbReference type="EMBL" id="KAK7290656.1"/>
    </source>
</evidence>
<accession>A0AAN9J2U7</accession>
<dbReference type="EMBL" id="JAYWIO010000001">
    <property type="protein sequence ID" value="KAK7290656.1"/>
    <property type="molecule type" value="Genomic_DNA"/>
</dbReference>
<evidence type="ECO:0000313" key="3">
    <source>
        <dbReference type="Proteomes" id="UP001372338"/>
    </source>
</evidence>
<dbReference type="PANTHER" id="PTHR31642:SF289">
    <property type="entry name" value="SPERMIDINE HYDROXYCINNAMOYL TRANSFERASE"/>
    <property type="match status" value="1"/>
</dbReference>
<dbReference type="Pfam" id="PF02458">
    <property type="entry name" value="Transferase"/>
    <property type="match status" value="1"/>
</dbReference>
<reference evidence="2 3" key="1">
    <citation type="submission" date="2024-01" db="EMBL/GenBank/DDBJ databases">
        <title>The genomes of 5 underutilized Papilionoideae crops provide insights into root nodulation and disease resistanc.</title>
        <authorList>
            <person name="Yuan L."/>
        </authorList>
    </citation>
    <scope>NUCLEOTIDE SEQUENCE [LARGE SCALE GENOMIC DNA]</scope>
    <source>
        <strain evidence="2">ZHUSHIDOU_FW_LH</strain>
        <tissue evidence="2">Leaf</tissue>
    </source>
</reference>
<dbReference type="AlphaFoldDB" id="A0AAN9J2U7"/>
<gene>
    <name evidence="2" type="ORF">RIF29_05229</name>
</gene>
<evidence type="ECO:0000256" key="1">
    <source>
        <dbReference type="ARBA" id="ARBA00009861"/>
    </source>
</evidence>
<proteinExistence type="inferred from homology"/>
<comment type="caution">
    <text evidence="2">The sequence shown here is derived from an EMBL/GenBank/DDBJ whole genome shotgun (WGS) entry which is preliminary data.</text>
</comment>
<dbReference type="InterPro" id="IPR023213">
    <property type="entry name" value="CAT-like_dom_sf"/>
</dbReference>
<dbReference type="InterPro" id="IPR050317">
    <property type="entry name" value="Plant_Fungal_Acyltransferase"/>
</dbReference>
<organism evidence="2 3">
    <name type="scientific">Crotalaria pallida</name>
    <name type="common">Smooth rattlebox</name>
    <name type="synonym">Crotalaria striata</name>
    <dbReference type="NCBI Taxonomy" id="3830"/>
    <lineage>
        <taxon>Eukaryota</taxon>
        <taxon>Viridiplantae</taxon>
        <taxon>Streptophyta</taxon>
        <taxon>Embryophyta</taxon>
        <taxon>Tracheophyta</taxon>
        <taxon>Spermatophyta</taxon>
        <taxon>Magnoliopsida</taxon>
        <taxon>eudicotyledons</taxon>
        <taxon>Gunneridae</taxon>
        <taxon>Pentapetalae</taxon>
        <taxon>rosids</taxon>
        <taxon>fabids</taxon>
        <taxon>Fabales</taxon>
        <taxon>Fabaceae</taxon>
        <taxon>Papilionoideae</taxon>
        <taxon>50 kb inversion clade</taxon>
        <taxon>genistoids sensu lato</taxon>
        <taxon>core genistoids</taxon>
        <taxon>Crotalarieae</taxon>
        <taxon>Crotalaria</taxon>
    </lineage>
</organism>
<dbReference type="Gene3D" id="3.30.559.10">
    <property type="entry name" value="Chloramphenicol acetyltransferase-like domain"/>
    <property type="match status" value="2"/>
</dbReference>
<dbReference type="GO" id="GO:0016747">
    <property type="term" value="F:acyltransferase activity, transferring groups other than amino-acyl groups"/>
    <property type="evidence" value="ECO:0007669"/>
    <property type="project" value="TreeGrafter"/>
</dbReference>
<protein>
    <submittedName>
        <fullName evidence="2">Uncharacterized protein</fullName>
    </submittedName>
</protein>
<name>A0AAN9J2U7_CROPI</name>
<comment type="similarity">
    <text evidence="1">Belongs to the plant acyltransferase family.</text>
</comment>
<dbReference type="PANTHER" id="PTHR31642">
    <property type="entry name" value="TRICHOTHECENE 3-O-ACETYLTRANSFERASE"/>
    <property type="match status" value="1"/>
</dbReference>